<dbReference type="PANTHER" id="PTHR43854:SF1">
    <property type="entry name" value="INDOLEPYRUVATE OXIDOREDUCTASE SUBUNIT IORB"/>
    <property type="match status" value="1"/>
</dbReference>
<dbReference type="InterPro" id="IPR019752">
    <property type="entry name" value="Pyrv/ketoisovalerate_OxRed_cat"/>
</dbReference>
<evidence type="ECO:0000259" key="2">
    <source>
        <dbReference type="Pfam" id="PF01558"/>
    </source>
</evidence>
<evidence type="ECO:0000256" key="1">
    <source>
        <dbReference type="ARBA" id="ARBA00023002"/>
    </source>
</evidence>
<proteinExistence type="predicted"/>
<dbReference type="AlphaFoldDB" id="A0A0W8E3F0"/>
<name>A0A0W8E3F0_9ZZZZ</name>
<dbReference type="InterPro" id="IPR002869">
    <property type="entry name" value="Pyrv_flavodox_OxRed_cen"/>
</dbReference>
<sequence>MSKQVTDILIVGVGGQGTLLTSRILADVAVQMGYDVKVSEVHGMAQRGGSVVTQVRYGKKVYSPIIKKGDADILLAFEKLEAARWLDYLKSDGMVIINDERVDPLPVMSGKVKYPEDIVDKIKNMVPNTRLINATEIASQCGNTRAANVVLVGVLAAVAGLPVQEMKKAIRALVPEKAVDINLKAFDEGMNII</sequence>
<reference evidence="3" key="1">
    <citation type="journal article" date="2015" name="Proc. Natl. Acad. Sci. U.S.A.">
        <title>Networks of energetic and metabolic interactions define dynamics in microbial communities.</title>
        <authorList>
            <person name="Embree M."/>
            <person name="Liu J.K."/>
            <person name="Al-Bassam M.M."/>
            <person name="Zengler K."/>
        </authorList>
    </citation>
    <scope>NUCLEOTIDE SEQUENCE</scope>
</reference>
<dbReference type="Pfam" id="PF01558">
    <property type="entry name" value="POR"/>
    <property type="match status" value="1"/>
</dbReference>
<feature type="domain" description="Pyruvate/ketoisovalerate oxidoreductase catalytic" evidence="2">
    <location>
        <begin position="14"/>
        <end position="190"/>
    </location>
</feature>
<accession>A0A0W8E3F0</accession>
<dbReference type="NCBIfam" id="NF005325">
    <property type="entry name" value="PRK06853.1-5"/>
    <property type="match status" value="1"/>
</dbReference>
<dbReference type="InterPro" id="IPR052198">
    <property type="entry name" value="IorB_Oxidoreductase"/>
</dbReference>
<gene>
    <name evidence="3" type="ORF">ASZ90_019445</name>
</gene>
<keyword evidence="3" id="KW-0670">Pyruvate</keyword>
<comment type="caution">
    <text evidence="3">The sequence shown here is derived from an EMBL/GenBank/DDBJ whole genome shotgun (WGS) entry which is preliminary data.</text>
</comment>
<dbReference type="PANTHER" id="PTHR43854">
    <property type="entry name" value="INDOLEPYRUVATE OXIDOREDUCTASE SUBUNIT IORB"/>
    <property type="match status" value="1"/>
</dbReference>
<dbReference type="NCBIfam" id="NF005322">
    <property type="entry name" value="PRK06853.1-2"/>
    <property type="match status" value="1"/>
</dbReference>
<protein>
    <submittedName>
        <fullName evidence="3">Indolepyruvate oxidoreductase subunit iorb</fullName>
        <ecNumber evidence="3">1.2.7.8</ecNumber>
    </submittedName>
</protein>
<dbReference type="Gene3D" id="3.40.920.10">
    <property type="entry name" value="Pyruvate-ferredoxin oxidoreductase, PFOR, domain III"/>
    <property type="match status" value="1"/>
</dbReference>
<dbReference type="EC" id="1.2.7.8" evidence="3"/>
<keyword evidence="1 3" id="KW-0560">Oxidoreductase</keyword>
<evidence type="ECO:0000313" key="3">
    <source>
        <dbReference type="EMBL" id="KUG03180.1"/>
    </source>
</evidence>
<dbReference type="EMBL" id="LNQE01001891">
    <property type="protein sequence ID" value="KUG03180.1"/>
    <property type="molecule type" value="Genomic_DNA"/>
</dbReference>
<dbReference type="GO" id="GO:0043805">
    <property type="term" value="F:indolepyruvate ferredoxin oxidoreductase activity"/>
    <property type="evidence" value="ECO:0007669"/>
    <property type="project" value="UniProtKB-EC"/>
</dbReference>
<organism evidence="3">
    <name type="scientific">hydrocarbon metagenome</name>
    <dbReference type="NCBI Taxonomy" id="938273"/>
    <lineage>
        <taxon>unclassified sequences</taxon>
        <taxon>metagenomes</taxon>
        <taxon>ecological metagenomes</taxon>
    </lineage>
</organism>
<dbReference type="SUPFAM" id="SSF53323">
    <property type="entry name" value="Pyruvate-ferredoxin oxidoreductase, PFOR, domain III"/>
    <property type="match status" value="1"/>
</dbReference>